<sequence>MTTYEALSLMIMFAMFVIAVLKFGTKR</sequence>
<dbReference type="KEGG" id="tae:TepiRe1_1158"/>
<dbReference type="Pfam" id="PF16935">
    <property type="entry name" value="Hol_Tox"/>
    <property type="match status" value="1"/>
</dbReference>
<reference evidence="3" key="1">
    <citation type="journal article" date="2013" name="Genome Announc.">
        <title>First genome sequence of a syntrophic acetate-oxidizing bacterium, Tepidanaerobacter acetatoxydans strain Re1.</title>
        <authorList>
            <person name="Manzoor S."/>
            <person name="Bongcam-Rudloff E."/>
            <person name="Schnurer A."/>
            <person name="Muller B."/>
        </authorList>
    </citation>
    <scope>NUCLEOTIDE SEQUENCE [LARGE SCALE GENOMIC DNA]</scope>
    <source>
        <strain evidence="3">Re1</strain>
    </source>
</reference>
<dbReference type="EMBL" id="HF563609">
    <property type="protein sequence ID" value="CDI40589.1"/>
    <property type="molecule type" value="Genomic_DNA"/>
</dbReference>
<dbReference type="AlphaFoldDB" id="U4QIY2"/>
<evidence type="ECO:0008006" key="4">
    <source>
        <dbReference type="Google" id="ProtNLM"/>
    </source>
</evidence>
<organism evidence="2 3">
    <name type="scientific">Tepidanaerobacter acetatoxydans (strain DSM 21804 / JCM 16047 / Re1)</name>
    <dbReference type="NCBI Taxonomy" id="1209989"/>
    <lineage>
        <taxon>Bacteria</taxon>
        <taxon>Bacillati</taxon>
        <taxon>Bacillota</taxon>
        <taxon>Clostridia</taxon>
        <taxon>Thermosediminibacterales</taxon>
        <taxon>Tepidanaerobacteraceae</taxon>
        <taxon>Tepidanaerobacter</taxon>
    </lineage>
</organism>
<keyword evidence="1" id="KW-1133">Transmembrane helix</keyword>
<dbReference type="InterPro" id="IPR031616">
    <property type="entry name" value="BsrE-like"/>
</dbReference>
<feature type="transmembrane region" description="Helical" evidence="1">
    <location>
        <begin position="6"/>
        <end position="24"/>
    </location>
</feature>
<evidence type="ECO:0000256" key="1">
    <source>
        <dbReference type="SAM" id="Phobius"/>
    </source>
</evidence>
<dbReference type="HOGENOM" id="CLU_205161_7_0_9"/>
<evidence type="ECO:0000313" key="3">
    <source>
        <dbReference type="Proteomes" id="UP000010802"/>
    </source>
</evidence>
<proteinExistence type="predicted"/>
<dbReference type="RefSeq" id="WP_023211453.1">
    <property type="nucleotide sequence ID" value="NC_015519.1"/>
</dbReference>
<accession>U4QIY2</accession>
<evidence type="ECO:0000313" key="2">
    <source>
        <dbReference type="EMBL" id="CDI40589.1"/>
    </source>
</evidence>
<dbReference type="Proteomes" id="UP000010802">
    <property type="component" value="Chromosome"/>
</dbReference>
<keyword evidence="1" id="KW-0472">Membrane</keyword>
<protein>
    <recommendedName>
        <fullName evidence="4">Holin-like toxin</fullName>
    </recommendedName>
</protein>
<name>U4QIY2_TEPAE</name>
<keyword evidence="3" id="KW-1185">Reference proteome</keyword>
<gene>
    <name evidence="2" type="ordered locus">TEPIRE1_1158</name>
</gene>
<keyword evidence="1" id="KW-0812">Transmembrane</keyword>